<feature type="modified residue" description="4-aspartylphosphate" evidence="1">
    <location>
        <position position="53"/>
    </location>
</feature>
<keyword evidence="1" id="KW-0597">Phosphoprotein</keyword>
<keyword evidence="5" id="KW-1185">Reference proteome</keyword>
<dbReference type="InterPro" id="IPR011006">
    <property type="entry name" value="CheY-like_superfamily"/>
</dbReference>
<dbReference type="GO" id="GO:0008081">
    <property type="term" value="F:phosphoric diester hydrolase activity"/>
    <property type="evidence" value="ECO:0007669"/>
    <property type="project" value="UniProtKB-ARBA"/>
</dbReference>
<proteinExistence type="predicted"/>
<feature type="domain" description="HD-GYP" evidence="3">
    <location>
        <begin position="147"/>
        <end position="358"/>
    </location>
</feature>
<dbReference type="SMART" id="SM00448">
    <property type="entry name" value="REC"/>
    <property type="match status" value="1"/>
</dbReference>
<dbReference type="InterPro" id="IPR003607">
    <property type="entry name" value="HD/PDEase_dom"/>
</dbReference>
<dbReference type="InterPro" id="IPR037522">
    <property type="entry name" value="HD_GYP_dom"/>
</dbReference>
<dbReference type="PANTHER" id="PTHR45228">
    <property type="entry name" value="CYCLIC DI-GMP PHOSPHODIESTERASE TM_0186-RELATED"/>
    <property type="match status" value="1"/>
</dbReference>
<dbReference type="Gene3D" id="1.10.3210.10">
    <property type="entry name" value="Hypothetical protein af1432"/>
    <property type="match status" value="1"/>
</dbReference>
<evidence type="ECO:0000259" key="2">
    <source>
        <dbReference type="PROSITE" id="PS50110"/>
    </source>
</evidence>
<dbReference type="PROSITE" id="PS51832">
    <property type="entry name" value="HD_GYP"/>
    <property type="match status" value="1"/>
</dbReference>
<dbReference type="CDD" id="cd00077">
    <property type="entry name" value="HDc"/>
    <property type="match status" value="1"/>
</dbReference>
<dbReference type="RefSeq" id="WP_090253460.1">
    <property type="nucleotide sequence ID" value="NZ_FOAA01000008.1"/>
</dbReference>
<dbReference type="PROSITE" id="PS50110">
    <property type="entry name" value="RESPONSE_REGULATORY"/>
    <property type="match status" value="1"/>
</dbReference>
<gene>
    <name evidence="4" type="ORF">SAMN05444515_108104</name>
</gene>
<reference evidence="5" key="1">
    <citation type="submission" date="2016-10" db="EMBL/GenBank/DDBJ databases">
        <authorList>
            <person name="Varghese N."/>
            <person name="Submissions S."/>
        </authorList>
    </citation>
    <scope>NUCLEOTIDE SEQUENCE [LARGE SCALE GENOMIC DNA]</scope>
    <source>
        <strain evidence="5">DSM 241</strain>
    </source>
</reference>
<dbReference type="SUPFAM" id="SSF109604">
    <property type="entry name" value="HD-domain/PDEase-like"/>
    <property type="match status" value="1"/>
</dbReference>
<accession>A0A1H7M1N3</accession>
<name>A0A1H7M1N3_9GAMM</name>
<dbReference type="PANTHER" id="PTHR45228:SF5">
    <property type="entry name" value="CYCLIC DI-GMP PHOSPHODIESTERASE VC_1348-RELATED"/>
    <property type="match status" value="1"/>
</dbReference>
<dbReference type="EMBL" id="FOAA01000008">
    <property type="protein sequence ID" value="SEL05002.1"/>
    <property type="molecule type" value="Genomic_DNA"/>
</dbReference>
<feature type="domain" description="Response regulatory" evidence="2">
    <location>
        <begin position="4"/>
        <end position="120"/>
    </location>
</feature>
<dbReference type="AlphaFoldDB" id="A0A1H7M1N3"/>
<sequence length="362" mass="40379">MQSTILIVDDEPTNLALLTELLRPHYRVRAAQSGHHALRAVRVDPRPDLILLDVVMPELDGYGVLRELRSHPDTRGVPVIFLTALSDSRDEEQGLEAGACDYITKPINAAVLRARVRTQLDVKRAQAFLQDKNAFLESEIARRMAEHELAQQVGIRALAHLAETRDPETGNHILRTQFYVRMLSEHLSHHPRFRHVLSPAHIDLLAKSAPLHDIGKVGIPDAILCKPGPLTAEEWSIMKTHARLGFDAIERAEADVDKPVPFLMLAKEIARWHHEKYDGSGYPDGLSGGDIPVSARIMAVADVFDAMTSPRVYKPAMPLEKARELIVQGKGSQFDPDVTECFLAIFDQFVAVARRHPDTVPC</sequence>
<protein>
    <submittedName>
        <fullName evidence="4">Putative two-component system response regulator</fullName>
    </submittedName>
</protein>
<evidence type="ECO:0000313" key="4">
    <source>
        <dbReference type="EMBL" id="SEL05002.1"/>
    </source>
</evidence>
<dbReference type="OrthoDB" id="9802066at2"/>
<dbReference type="InterPro" id="IPR001789">
    <property type="entry name" value="Sig_transdc_resp-reg_receiver"/>
</dbReference>
<dbReference type="SMART" id="SM00471">
    <property type="entry name" value="HDc"/>
    <property type="match status" value="1"/>
</dbReference>
<dbReference type="Proteomes" id="UP000199256">
    <property type="component" value="Unassembled WGS sequence"/>
</dbReference>
<dbReference type="InterPro" id="IPR052020">
    <property type="entry name" value="Cyclic_di-GMP/3'3'-cGAMP_PDE"/>
</dbReference>
<evidence type="ECO:0000313" key="5">
    <source>
        <dbReference type="Proteomes" id="UP000199256"/>
    </source>
</evidence>
<evidence type="ECO:0000259" key="3">
    <source>
        <dbReference type="PROSITE" id="PS51832"/>
    </source>
</evidence>
<dbReference type="GO" id="GO:0000160">
    <property type="term" value="P:phosphorelay signal transduction system"/>
    <property type="evidence" value="ECO:0007669"/>
    <property type="project" value="InterPro"/>
</dbReference>
<dbReference type="Pfam" id="PF13487">
    <property type="entry name" value="HD_5"/>
    <property type="match status" value="1"/>
</dbReference>
<evidence type="ECO:0000256" key="1">
    <source>
        <dbReference type="PROSITE-ProRule" id="PRU00169"/>
    </source>
</evidence>
<dbReference type="Gene3D" id="3.40.50.2300">
    <property type="match status" value="1"/>
</dbReference>
<organism evidence="4 5">
    <name type="scientific">Ectothiorhodospira marina</name>
    <dbReference type="NCBI Taxonomy" id="1396821"/>
    <lineage>
        <taxon>Bacteria</taxon>
        <taxon>Pseudomonadati</taxon>
        <taxon>Pseudomonadota</taxon>
        <taxon>Gammaproteobacteria</taxon>
        <taxon>Chromatiales</taxon>
        <taxon>Ectothiorhodospiraceae</taxon>
        <taxon>Ectothiorhodospira</taxon>
    </lineage>
</organism>
<dbReference type="STRING" id="1396821.SAMN05444515_108104"/>
<dbReference type="SUPFAM" id="SSF52172">
    <property type="entry name" value="CheY-like"/>
    <property type="match status" value="1"/>
</dbReference>
<dbReference type="Pfam" id="PF00072">
    <property type="entry name" value="Response_reg"/>
    <property type="match status" value="1"/>
</dbReference>